<dbReference type="AlphaFoldDB" id="A0A371B4R5"/>
<dbReference type="EMBL" id="QRGO01000002">
    <property type="protein sequence ID" value="RDV02433.1"/>
    <property type="molecule type" value="Genomic_DNA"/>
</dbReference>
<reference evidence="5" key="1">
    <citation type="submission" date="2018-08" db="EMBL/GenBank/DDBJ databases">
        <authorList>
            <person name="Kim S.-J."/>
            <person name="Jung G.-Y."/>
        </authorList>
    </citation>
    <scope>NUCLEOTIDE SEQUENCE [LARGE SCALE GENOMIC DNA]</scope>
    <source>
        <strain evidence="5">GY_H</strain>
    </source>
</reference>
<sequence length="89" mass="9632">MLVAAAMLAPLPLKAQQLDLSTVTCKDFVTSDKDTIGLILMWIEGFYASQDAKPIVDFDKMKQNGGKLGEYCGKNPSHSLITAADDVVK</sequence>
<dbReference type="InterPro" id="IPR010486">
    <property type="entry name" value="HNS-dep_expression_A/B"/>
</dbReference>
<evidence type="ECO:0000256" key="3">
    <source>
        <dbReference type="ARBA" id="ARBA00023186"/>
    </source>
</evidence>
<evidence type="ECO:0008006" key="6">
    <source>
        <dbReference type="Google" id="ProtNLM"/>
    </source>
</evidence>
<dbReference type="Pfam" id="PF06411">
    <property type="entry name" value="HdeA"/>
    <property type="match status" value="1"/>
</dbReference>
<dbReference type="Proteomes" id="UP000263993">
    <property type="component" value="Unassembled WGS sequence"/>
</dbReference>
<keyword evidence="3" id="KW-0143">Chaperone</keyword>
<keyword evidence="1" id="KW-0732">Signal</keyword>
<gene>
    <name evidence="4" type="ORF">DXH78_17450</name>
</gene>
<keyword evidence="2" id="KW-0574">Periplasm</keyword>
<name>A0A371B4R5_9BRAD</name>
<evidence type="ECO:0000313" key="5">
    <source>
        <dbReference type="Proteomes" id="UP000263993"/>
    </source>
</evidence>
<dbReference type="OrthoDB" id="8239644at2"/>
<proteinExistence type="predicted"/>
<protein>
    <recommendedName>
        <fullName evidence="6">Acid stress chaperone HdeB</fullName>
    </recommendedName>
</protein>
<dbReference type="Gene3D" id="1.10.890.10">
    <property type="entry name" value="HNS-dependent expression A"/>
    <property type="match status" value="1"/>
</dbReference>
<accession>A0A371B4R5</accession>
<evidence type="ECO:0000256" key="1">
    <source>
        <dbReference type="ARBA" id="ARBA00022729"/>
    </source>
</evidence>
<evidence type="ECO:0000313" key="4">
    <source>
        <dbReference type="EMBL" id="RDV02433.1"/>
    </source>
</evidence>
<organism evidence="4 5">
    <name type="scientific">Undibacter mobilis</name>
    <dbReference type="NCBI Taxonomy" id="2292256"/>
    <lineage>
        <taxon>Bacteria</taxon>
        <taxon>Pseudomonadati</taxon>
        <taxon>Pseudomonadota</taxon>
        <taxon>Alphaproteobacteria</taxon>
        <taxon>Hyphomicrobiales</taxon>
        <taxon>Nitrobacteraceae</taxon>
        <taxon>Undibacter</taxon>
    </lineage>
</organism>
<evidence type="ECO:0000256" key="2">
    <source>
        <dbReference type="ARBA" id="ARBA00022764"/>
    </source>
</evidence>
<dbReference type="InterPro" id="IPR038303">
    <property type="entry name" value="HdeA/HdeB_sf"/>
</dbReference>
<comment type="caution">
    <text evidence="4">The sequence shown here is derived from an EMBL/GenBank/DDBJ whole genome shotgun (WGS) entry which is preliminary data.</text>
</comment>
<keyword evidence="5" id="KW-1185">Reference proteome</keyword>